<accession>A0ABN1ETK0</accession>
<name>A0ABN1ETK0_9PROT</name>
<keyword evidence="6 8" id="KW-0472">Membrane</keyword>
<evidence type="ECO:0000256" key="3">
    <source>
        <dbReference type="ARBA" id="ARBA00022679"/>
    </source>
</evidence>
<dbReference type="InterPro" id="IPR017475">
    <property type="entry name" value="EPS_sugar_tfrase"/>
</dbReference>
<dbReference type="NCBIfam" id="TIGR03025">
    <property type="entry name" value="EPS_sugtrans"/>
    <property type="match status" value="1"/>
</dbReference>
<evidence type="ECO:0000256" key="4">
    <source>
        <dbReference type="ARBA" id="ARBA00022692"/>
    </source>
</evidence>
<dbReference type="EMBL" id="BAAADD010000006">
    <property type="protein sequence ID" value="GAA0574107.1"/>
    <property type="molecule type" value="Genomic_DNA"/>
</dbReference>
<comment type="caution">
    <text evidence="10">The sequence shown here is derived from an EMBL/GenBank/DDBJ whole genome shotgun (WGS) entry which is preliminary data.</text>
</comment>
<evidence type="ECO:0000256" key="1">
    <source>
        <dbReference type="ARBA" id="ARBA00004141"/>
    </source>
</evidence>
<evidence type="ECO:0000259" key="9">
    <source>
        <dbReference type="Pfam" id="PF02397"/>
    </source>
</evidence>
<evidence type="ECO:0000256" key="2">
    <source>
        <dbReference type="ARBA" id="ARBA00006464"/>
    </source>
</evidence>
<feature type="domain" description="Bacterial sugar transferase" evidence="9">
    <location>
        <begin position="54"/>
        <end position="238"/>
    </location>
</feature>
<organism evidence="10 11">
    <name type="scientific">Rhizomicrobium electricum</name>
    <dbReference type="NCBI Taxonomy" id="480070"/>
    <lineage>
        <taxon>Bacteria</taxon>
        <taxon>Pseudomonadati</taxon>
        <taxon>Pseudomonadota</taxon>
        <taxon>Alphaproteobacteria</taxon>
        <taxon>Micropepsales</taxon>
        <taxon>Micropepsaceae</taxon>
        <taxon>Rhizomicrobium</taxon>
    </lineage>
</organism>
<comment type="subcellular location">
    <subcellularLocation>
        <location evidence="1">Membrane</location>
        <topology evidence="1">Multi-pass membrane protein</topology>
    </subcellularLocation>
</comment>
<keyword evidence="5 8" id="KW-1133">Transmembrane helix</keyword>
<comment type="similarity">
    <text evidence="2">Belongs to the bacterial sugar transferase family.</text>
</comment>
<evidence type="ECO:0000256" key="7">
    <source>
        <dbReference type="ARBA" id="ARBA00023169"/>
    </source>
</evidence>
<evidence type="ECO:0000256" key="5">
    <source>
        <dbReference type="ARBA" id="ARBA00022989"/>
    </source>
</evidence>
<dbReference type="Proteomes" id="UP001499951">
    <property type="component" value="Unassembled WGS sequence"/>
</dbReference>
<keyword evidence="11" id="KW-1185">Reference proteome</keyword>
<dbReference type="PANTHER" id="PTHR30576">
    <property type="entry name" value="COLANIC BIOSYNTHESIS UDP-GLUCOSE LIPID CARRIER TRANSFERASE"/>
    <property type="match status" value="1"/>
</dbReference>
<dbReference type="InterPro" id="IPR003362">
    <property type="entry name" value="Bact_transf"/>
</dbReference>
<keyword evidence="4 8" id="KW-0812">Transmembrane</keyword>
<dbReference type="PANTHER" id="PTHR30576:SF21">
    <property type="entry name" value="UDP-GLUCOSE:UNDECAPRENYL-PHOSPHATE GLUCOSE-1-PHOSPHATE TRANSFERASE"/>
    <property type="match status" value="1"/>
</dbReference>
<reference evidence="10 11" key="1">
    <citation type="journal article" date="2019" name="Int. J. Syst. Evol. Microbiol.">
        <title>The Global Catalogue of Microorganisms (GCM) 10K type strain sequencing project: providing services to taxonomists for standard genome sequencing and annotation.</title>
        <authorList>
            <consortium name="The Broad Institute Genomics Platform"/>
            <consortium name="The Broad Institute Genome Sequencing Center for Infectious Disease"/>
            <person name="Wu L."/>
            <person name="Ma J."/>
        </authorList>
    </citation>
    <scope>NUCLEOTIDE SEQUENCE [LARGE SCALE GENOMIC DNA]</scope>
    <source>
        <strain evidence="10 11">JCM 15089</strain>
    </source>
</reference>
<keyword evidence="3" id="KW-0808">Transferase</keyword>
<gene>
    <name evidence="10" type="ORF">GCM10008942_23520</name>
</gene>
<evidence type="ECO:0000313" key="10">
    <source>
        <dbReference type="EMBL" id="GAA0574107.1"/>
    </source>
</evidence>
<dbReference type="Pfam" id="PF02397">
    <property type="entry name" value="Bac_transf"/>
    <property type="match status" value="1"/>
</dbReference>
<feature type="transmembrane region" description="Helical" evidence="8">
    <location>
        <begin position="59"/>
        <end position="82"/>
    </location>
</feature>
<evidence type="ECO:0000256" key="8">
    <source>
        <dbReference type="SAM" id="Phobius"/>
    </source>
</evidence>
<sequence>MNAHSKTAIVLTNAEAIGEAIAALPSPIAFLSADRAAALVPVNTNDDWSVSKGKRMLDLALAIPAVLLLSPLLLLIALLITIDSTGPVFFRQQRTGACGRTFEILKFRTMHVMENGADVRQAVADDPRTTRIGRFLRRYSLDELPQLLNVVNGDMSLVGPRPHAKAHDAYYGEHIAGYGCRFAVKPGMTGWAQINGHRGPTPTLGVMEARIDHDVWYVKNASFALDLKILFKTPFAIISPRNAV</sequence>
<evidence type="ECO:0000256" key="6">
    <source>
        <dbReference type="ARBA" id="ARBA00023136"/>
    </source>
</evidence>
<protein>
    <recommendedName>
        <fullName evidence="9">Bacterial sugar transferase domain-containing protein</fullName>
    </recommendedName>
</protein>
<dbReference type="RefSeq" id="WP_341801833.1">
    <property type="nucleotide sequence ID" value="NZ_BAAADD010000006.1"/>
</dbReference>
<keyword evidence="7" id="KW-0270">Exopolysaccharide synthesis</keyword>
<evidence type="ECO:0000313" key="11">
    <source>
        <dbReference type="Proteomes" id="UP001499951"/>
    </source>
</evidence>
<proteinExistence type="inferred from homology"/>